<proteinExistence type="predicted"/>
<dbReference type="GeneID" id="117146917"/>
<keyword evidence="2" id="KW-1185">Reference proteome</keyword>
<feature type="compositionally biased region" description="Polar residues" evidence="1">
    <location>
        <begin position="219"/>
        <end position="234"/>
    </location>
</feature>
<feature type="compositionally biased region" description="Basic and acidic residues" evidence="1">
    <location>
        <begin position="336"/>
        <end position="380"/>
    </location>
</feature>
<reference evidence="3" key="1">
    <citation type="submission" date="2025-08" db="UniProtKB">
        <authorList>
            <consortium name="RefSeq"/>
        </authorList>
    </citation>
    <scope>IDENTIFICATION</scope>
    <source>
        <strain evidence="3">Mau12</strain>
        <tissue evidence="3">Whole Body</tissue>
    </source>
</reference>
<evidence type="ECO:0000313" key="3">
    <source>
        <dbReference type="RefSeq" id="XP_033169435.1"/>
    </source>
</evidence>
<feature type="region of interest" description="Disordered" evidence="1">
    <location>
        <begin position="336"/>
        <end position="406"/>
    </location>
</feature>
<feature type="compositionally biased region" description="Basic and acidic residues" evidence="1">
    <location>
        <begin position="388"/>
        <end position="401"/>
    </location>
</feature>
<feature type="region of interest" description="Disordered" evidence="1">
    <location>
        <begin position="216"/>
        <end position="239"/>
    </location>
</feature>
<feature type="region of interest" description="Disordered" evidence="1">
    <location>
        <begin position="266"/>
        <end position="306"/>
    </location>
</feature>
<dbReference type="Proteomes" id="UP000515162">
    <property type="component" value="Chromosome X"/>
</dbReference>
<sequence>MLLKLLNINGVQHLFACTEGQDDETLTILVLHPREKLSYSETLMKHDYQQRLKTLNARVKFPEELVRLVLVNEDPLHVEQHFQHPLNILKLKYAMANTEVSLKWEWHLRPMDAAQFYSQMFLNTMSTASGLRDQIPLLLEIIQAKDKELNQYRTEGCQLRRVTVETKPFDLDAFLNEHKELLDCSAAYQKAQSIFVADKPSDNLTPLSSPCARDVAPHTPSNGYSASWKISSPQKAPRIKKRKALEINTNHMERKVMQRRSNPLIEYRSSQSSQETNASEIFKVEDKKNDLSDGKEPSTSSGLSKGWSAKLTKVNETVGIGVYELASQEEYAYCKDEDASSKDEDASSKDADASSKDEDGSAKDEDASAKDEDASAKDEDAFSQDEDTSSKDEDASAKDEENTNASNAYKFTIKKVESIKDFCDCPKAVIQEHEVGKSEGNLNVTLQIELEEIKAALIYSTARVVEAINNLEKK</sequence>
<protein>
    <submittedName>
        <fullName evidence="3">Uncharacterized protein LOC117146917</fullName>
    </submittedName>
</protein>
<accession>A0A6P8KIU7</accession>
<dbReference type="Gene3D" id="1.10.287.450">
    <property type="entry name" value="Helix hairpin bin"/>
    <property type="match status" value="1"/>
</dbReference>
<name>A0A6P8KIU7_DROMA</name>
<gene>
    <name evidence="3" type="primary">LOC117146917</name>
</gene>
<dbReference type="AlphaFoldDB" id="A0A6P8KIU7"/>
<evidence type="ECO:0000313" key="2">
    <source>
        <dbReference type="Proteomes" id="UP000515162"/>
    </source>
</evidence>
<feature type="compositionally biased region" description="Polar residues" evidence="1">
    <location>
        <begin position="268"/>
        <end position="279"/>
    </location>
</feature>
<dbReference type="RefSeq" id="XP_033169435.1">
    <property type="nucleotide sequence ID" value="XM_033313544.1"/>
</dbReference>
<feature type="compositionally biased region" description="Basic and acidic residues" evidence="1">
    <location>
        <begin position="282"/>
        <end position="296"/>
    </location>
</feature>
<organism evidence="2 3">
    <name type="scientific">Drosophila mauritiana</name>
    <name type="common">Fruit fly</name>
    <dbReference type="NCBI Taxonomy" id="7226"/>
    <lineage>
        <taxon>Eukaryota</taxon>
        <taxon>Metazoa</taxon>
        <taxon>Ecdysozoa</taxon>
        <taxon>Arthropoda</taxon>
        <taxon>Hexapoda</taxon>
        <taxon>Insecta</taxon>
        <taxon>Pterygota</taxon>
        <taxon>Neoptera</taxon>
        <taxon>Endopterygota</taxon>
        <taxon>Diptera</taxon>
        <taxon>Brachycera</taxon>
        <taxon>Muscomorpha</taxon>
        <taxon>Ephydroidea</taxon>
        <taxon>Drosophilidae</taxon>
        <taxon>Drosophila</taxon>
        <taxon>Sophophora</taxon>
    </lineage>
</organism>
<evidence type="ECO:0000256" key="1">
    <source>
        <dbReference type="SAM" id="MobiDB-lite"/>
    </source>
</evidence>